<protein>
    <recommendedName>
        <fullName evidence="2">3-hydroxyisobutyryl-CoA hydrolase</fullName>
        <ecNumber evidence="2">3.1.2.4</ecNumber>
    </recommendedName>
</protein>
<feature type="domain" description="Enoyl-CoA hydratase/isomerase" evidence="4">
    <location>
        <begin position="18"/>
        <end position="369"/>
    </location>
</feature>
<keyword evidence="3" id="KW-0378">Hydrolase</keyword>
<dbReference type="EC" id="3.1.2.4" evidence="2"/>
<dbReference type="eggNOG" id="COG1024">
    <property type="taxonomic scope" value="Bacteria"/>
</dbReference>
<dbReference type="SUPFAM" id="SSF52096">
    <property type="entry name" value="ClpP/crotonase"/>
    <property type="match status" value="1"/>
</dbReference>
<dbReference type="RefSeq" id="WP_014108980.1">
    <property type="nucleotide sequence ID" value="NC_016041.1"/>
</dbReference>
<keyword evidence="6" id="KW-1185">Reference proteome</keyword>
<comment type="catalytic activity">
    <reaction evidence="1">
        <text>3-hydroxy-2-methylpropanoyl-CoA + H2O = 3-hydroxy-2-methylpropanoate + CoA + H(+)</text>
        <dbReference type="Rhea" id="RHEA:20888"/>
        <dbReference type="ChEBI" id="CHEBI:11805"/>
        <dbReference type="ChEBI" id="CHEBI:15377"/>
        <dbReference type="ChEBI" id="CHEBI:15378"/>
        <dbReference type="ChEBI" id="CHEBI:57287"/>
        <dbReference type="ChEBI" id="CHEBI:57340"/>
        <dbReference type="EC" id="3.1.2.4"/>
    </reaction>
</comment>
<sequence length="391" mass="42935">MAVIETKLLARQRSGEFIGLITLNKEKSLNALNLEMVQLMSACLDEWRNDDSVVAVFVEGAGDKAFCAGGDVVSMHQAMKQVRNEESNKNKSKLDHPPQFLIDFFTQEYSLDYCIHAYPKPIIMWGSGIVMGGGLGLFAASKFAVATETSRFAMPEISIGLFPDVGGSYFLNKMPAGVGLFLGITGASFNGADAVDVKLASHKLANSSKQTLLTQLVEIDGVSEQSIEQVLSALQQTDELSFASIDTRLHSNFAILSQLAKAQTLSEAISSLTNIVEQKGDDRWWGKALKTLKNGSPITANLVFEQLKRSKGLTLAQCFSQELNMAVNCSMYGEFEEGVRALLIDKDFAPQWLYQTSDDVPQDLIDAHFSYFAEATHPLHQLEQTYGVLHD</sequence>
<dbReference type="GO" id="GO:0005829">
    <property type="term" value="C:cytosol"/>
    <property type="evidence" value="ECO:0007669"/>
    <property type="project" value="TreeGrafter"/>
</dbReference>
<dbReference type="HOGENOM" id="CLU_009834_22_1_6"/>
<proteinExistence type="predicted"/>
<organism evidence="5 6">
    <name type="scientific">Glaciecola nitratireducens (strain JCM 12485 / KCTC 12276 / FR1064)</name>
    <dbReference type="NCBI Taxonomy" id="1085623"/>
    <lineage>
        <taxon>Bacteria</taxon>
        <taxon>Pseudomonadati</taxon>
        <taxon>Pseudomonadota</taxon>
        <taxon>Gammaproteobacteria</taxon>
        <taxon>Alteromonadales</taxon>
        <taxon>Alteromonadaceae</taxon>
        <taxon>Brumicola</taxon>
    </lineage>
</organism>
<dbReference type="Pfam" id="PF16113">
    <property type="entry name" value="ECH_2"/>
    <property type="match status" value="1"/>
</dbReference>
<dbReference type="CDD" id="cd06558">
    <property type="entry name" value="crotonase-like"/>
    <property type="match status" value="1"/>
</dbReference>
<dbReference type="PANTHER" id="PTHR43176">
    <property type="entry name" value="3-HYDROXYISOBUTYRYL-COA HYDROLASE-RELATED"/>
    <property type="match status" value="1"/>
</dbReference>
<dbReference type="EMBL" id="CP003060">
    <property type="protein sequence ID" value="AEP30106.1"/>
    <property type="molecule type" value="Genomic_DNA"/>
</dbReference>
<evidence type="ECO:0000256" key="3">
    <source>
        <dbReference type="ARBA" id="ARBA00022801"/>
    </source>
</evidence>
<dbReference type="Proteomes" id="UP000009282">
    <property type="component" value="Chromosome"/>
</dbReference>
<name>G4QLK0_GLANF</name>
<gene>
    <name evidence="5" type="primary">paaG</name>
    <name evidence="5" type="ordered locus">GNIT_1997</name>
</gene>
<dbReference type="GO" id="GO:0003860">
    <property type="term" value="F:3-hydroxyisobutyryl-CoA hydrolase activity"/>
    <property type="evidence" value="ECO:0007669"/>
    <property type="project" value="UniProtKB-EC"/>
</dbReference>
<evidence type="ECO:0000259" key="4">
    <source>
        <dbReference type="Pfam" id="PF16113"/>
    </source>
</evidence>
<reference evidence="5 6" key="1">
    <citation type="journal article" date="2011" name="J. Bacteriol.">
        <title>Complete genome sequence of seawater bacterium Glaciecola nitratireducens FR1064T.</title>
        <authorList>
            <person name="Bian F."/>
            <person name="Qin Q.L."/>
            <person name="Xie B.B."/>
            <person name="Shu Y.L."/>
            <person name="Zhang X.Y."/>
            <person name="Yu Y."/>
            <person name="Chen B."/>
            <person name="Chen X.L."/>
            <person name="Zhou B.C."/>
            <person name="Zhang Y.Z."/>
        </authorList>
    </citation>
    <scope>NUCLEOTIDE SEQUENCE [LARGE SCALE GENOMIC DNA]</scope>
    <source>
        <strain evidence="6">JCM 12485 / KCTC 12276 / FR1064</strain>
    </source>
</reference>
<dbReference type="InterPro" id="IPR029045">
    <property type="entry name" value="ClpP/crotonase-like_dom_sf"/>
</dbReference>
<accession>G4QLK0</accession>
<dbReference type="InterPro" id="IPR032259">
    <property type="entry name" value="HIBYL-CoA-H"/>
</dbReference>
<dbReference type="NCBIfam" id="NF004127">
    <property type="entry name" value="PRK05617.1"/>
    <property type="match status" value="1"/>
</dbReference>
<evidence type="ECO:0000313" key="5">
    <source>
        <dbReference type="EMBL" id="AEP30106.1"/>
    </source>
</evidence>
<dbReference type="OrthoDB" id="9790967at2"/>
<evidence type="ECO:0000256" key="1">
    <source>
        <dbReference type="ARBA" id="ARBA00001709"/>
    </source>
</evidence>
<dbReference type="STRING" id="1085623.GNIT_1997"/>
<dbReference type="GO" id="GO:0006574">
    <property type="term" value="P:L-valine catabolic process"/>
    <property type="evidence" value="ECO:0007669"/>
    <property type="project" value="TreeGrafter"/>
</dbReference>
<evidence type="ECO:0000313" key="6">
    <source>
        <dbReference type="Proteomes" id="UP000009282"/>
    </source>
</evidence>
<dbReference type="AlphaFoldDB" id="G4QLK0"/>
<dbReference type="KEGG" id="gni:GNIT_1997"/>
<evidence type="ECO:0000256" key="2">
    <source>
        <dbReference type="ARBA" id="ARBA00011915"/>
    </source>
</evidence>
<dbReference type="PANTHER" id="PTHR43176:SF3">
    <property type="entry name" value="3-HYDROXYISOBUTYRYL-COA HYDROLASE, MITOCHONDRIAL"/>
    <property type="match status" value="1"/>
</dbReference>
<dbReference type="Gene3D" id="3.90.226.10">
    <property type="entry name" value="2-enoyl-CoA Hydratase, Chain A, domain 1"/>
    <property type="match status" value="1"/>
</dbReference>
<dbReference type="InterPro" id="IPR045004">
    <property type="entry name" value="ECH_dom"/>
</dbReference>